<accession>A0A8X6NEH9</accession>
<proteinExistence type="predicted"/>
<evidence type="ECO:0000256" key="1">
    <source>
        <dbReference type="SAM" id="MobiDB-lite"/>
    </source>
</evidence>
<evidence type="ECO:0000313" key="3">
    <source>
        <dbReference type="Proteomes" id="UP000887013"/>
    </source>
</evidence>
<name>A0A8X6NEH9_NEPPI</name>
<organism evidence="2 3">
    <name type="scientific">Nephila pilipes</name>
    <name type="common">Giant wood spider</name>
    <name type="synonym">Nephila maculata</name>
    <dbReference type="NCBI Taxonomy" id="299642"/>
    <lineage>
        <taxon>Eukaryota</taxon>
        <taxon>Metazoa</taxon>
        <taxon>Ecdysozoa</taxon>
        <taxon>Arthropoda</taxon>
        <taxon>Chelicerata</taxon>
        <taxon>Arachnida</taxon>
        <taxon>Araneae</taxon>
        <taxon>Araneomorphae</taxon>
        <taxon>Entelegynae</taxon>
        <taxon>Araneoidea</taxon>
        <taxon>Nephilidae</taxon>
        <taxon>Nephila</taxon>
    </lineage>
</organism>
<protein>
    <submittedName>
        <fullName evidence="2">Uncharacterized protein</fullName>
    </submittedName>
</protein>
<dbReference type="Proteomes" id="UP000887013">
    <property type="component" value="Unassembled WGS sequence"/>
</dbReference>
<reference evidence="2" key="1">
    <citation type="submission" date="2020-08" db="EMBL/GenBank/DDBJ databases">
        <title>Multicomponent nature underlies the extraordinary mechanical properties of spider dragline silk.</title>
        <authorList>
            <person name="Kono N."/>
            <person name="Nakamura H."/>
            <person name="Mori M."/>
            <person name="Yoshida Y."/>
            <person name="Ohtoshi R."/>
            <person name="Malay A.D."/>
            <person name="Moran D.A.P."/>
            <person name="Tomita M."/>
            <person name="Numata K."/>
            <person name="Arakawa K."/>
        </authorList>
    </citation>
    <scope>NUCLEOTIDE SEQUENCE</scope>
</reference>
<keyword evidence="3" id="KW-1185">Reference proteome</keyword>
<gene>
    <name evidence="2" type="ORF">NPIL_478621</name>
</gene>
<feature type="region of interest" description="Disordered" evidence="1">
    <location>
        <begin position="125"/>
        <end position="159"/>
    </location>
</feature>
<comment type="caution">
    <text evidence="2">The sequence shown here is derived from an EMBL/GenBank/DDBJ whole genome shotgun (WGS) entry which is preliminary data.</text>
</comment>
<dbReference type="AlphaFoldDB" id="A0A8X6NEH9"/>
<evidence type="ECO:0000313" key="2">
    <source>
        <dbReference type="EMBL" id="GFT09243.1"/>
    </source>
</evidence>
<sequence>MDPVQMESGESVSGCFQSMSLEQLKIAVDSVDYSDNAWAMLSQVEDLITTLPQYEYNSPDHQSNIELQVLDLRTAARYQVQYFARKECEAKMIELNELRQDWDPHAAMNLDDGFQVVRREPPDFLVEPTSTSTVATRAAAKPNVASNRPTSTRKERPVPPITIDNIPRKDLLIKQLRDLTSGRITARVQGTGIKVFPQTTQAYQQVRDFIDKFKLQSFTYQLPENKELRVVIRGLPETTHPRVKLFRN</sequence>
<feature type="compositionally biased region" description="Low complexity" evidence="1">
    <location>
        <begin position="129"/>
        <end position="140"/>
    </location>
</feature>
<dbReference type="OrthoDB" id="6379801at2759"/>
<dbReference type="EMBL" id="BMAW01103461">
    <property type="protein sequence ID" value="GFT09243.1"/>
    <property type="molecule type" value="Genomic_DNA"/>
</dbReference>